<sequence length="107" mass="12003">MIVVKNTFTEKPHVNKIVEEENDREAVVPDSELHNRFRSHPLPSISSGGRVRFERNFERSKTRRRSPAKKGLKGIAGNTRGRWADGGYCLDAGFDRDAFASKGGGFK</sequence>
<evidence type="ECO:0000313" key="2">
    <source>
        <dbReference type="EMBL" id="GFT99274.1"/>
    </source>
</evidence>
<comment type="caution">
    <text evidence="2">The sequence shown here is derived from an EMBL/GenBank/DDBJ whole genome shotgun (WGS) entry which is preliminary data.</text>
</comment>
<evidence type="ECO:0000313" key="3">
    <source>
        <dbReference type="Proteomes" id="UP000887013"/>
    </source>
</evidence>
<keyword evidence="3" id="KW-1185">Reference proteome</keyword>
<evidence type="ECO:0000256" key="1">
    <source>
        <dbReference type="SAM" id="MobiDB-lite"/>
    </source>
</evidence>
<accession>A0A8X6Q088</accession>
<proteinExistence type="predicted"/>
<dbReference type="Proteomes" id="UP000887013">
    <property type="component" value="Unassembled WGS sequence"/>
</dbReference>
<dbReference type="AlphaFoldDB" id="A0A8X6Q088"/>
<feature type="compositionally biased region" description="Basic residues" evidence="1">
    <location>
        <begin position="61"/>
        <end position="72"/>
    </location>
</feature>
<gene>
    <name evidence="2" type="ORF">NPIL_569021</name>
</gene>
<name>A0A8X6Q088_NEPPI</name>
<feature type="region of interest" description="Disordered" evidence="1">
    <location>
        <begin position="58"/>
        <end position="77"/>
    </location>
</feature>
<organism evidence="2 3">
    <name type="scientific">Nephila pilipes</name>
    <name type="common">Giant wood spider</name>
    <name type="synonym">Nephila maculata</name>
    <dbReference type="NCBI Taxonomy" id="299642"/>
    <lineage>
        <taxon>Eukaryota</taxon>
        <taxon>Metazoa</taxon>
        <taxon>Ecdysozoa</taxon>
        <taxon>Arthropoda</taxon>
        <taxon>Chelicerata</taxon>
        <taxon>Arachnida</taxon>
        <taxon>Araneae</taxon>
        <taxon>Araneomorphae</taxon>
        <taxon>Entelegynae</taxon>
        <taxon>Araneoidea</taxon>
        <taxon>Nephilidae</taxon>
        <taxon>Nephila</taxon>
    </lineage>
</organism>
<reference evidence="2" key="1">
    <citation type="submission" date="2020-08" db="EMBL/GenBank/DDBJ databases">
        <title>Multicomponent nature underlies the extraordinary mechanical properties of spider dragline silk.</title>
        <authorList>
            <person name="Kono N."/>
            <person name="Nakamura H."/>
            <person name="Mori M."/>
            <person name="Yoshida Y."/>
            <person name="Ohtoshi R."/>
            <person name="Malay A.D."/>
            <person name="Moran D.A.P."/>
            <person name="Tomita M."/>
            <person name="Numata K."/>
            <person name="Arakawa K."/>
        </authorList>
    </citation>
    <scope>NUCLEOTIDE SEQUENCE</scope>
</reference>
<dbReference type="EMBL" id="BMAW01122524">
    <property type="protein sequence ID" value="GFT99274.1"/>
    <property type="molecule type" value="Genomic_DNA"/>
</dbReference>
<protein>
    <submittedName>
        <fullName evidence="2">Uncharacterized protein</fullName>
    </submittedName>
</protein>